<protein>
    <submittedName>
        <fullName evidence="2">Uncharacterized protein</fullName>
    </submittedName>
</protein>
<name>A0A3A2ZQT6_9EURO</name>
<feature type="compositionally biased region" description="Basic and acidic residues" evidence="1">
    <location>
        <begin position="67"/>
        <end position="78"/>
    </location>
</feature>
<evidence type="ECO:0000313" key="2">
    <source>
        <dbReference type="EMBL" id="RJE25519.1"/>
    </source>
</evidence>
<evidence type="ECO:0000256" key="1">
    <source>
        <dbReference type="SAM" id="MobiDB-lite"/>
    </source>
</evidence>
<dbReference type="AlphaFoldDB" id="A0A3A2ZQT6"/>
<evidence type="ECO:0000313" key="3">
    <source>
        <dbReference type="Proteomes" id="UP000266188"/>
    </source>
</evidence>
<accession>A0A3A2ZQT6</accession>
<proteinExistence type="predicted"/>
<comment type="caution">
    <text evidence="2">The sequence shown here is derived from an EMBL/GenBank/DDBJ whole genome shotgun (WGS) entry which is preliminary data.</text>
</comment>
<keyword evidence="3" id="KW-1185">Reference proteome</keyword>
<sequence>MGLDPSVYGGGGSPSSGDFRECSPSWSRVRDALVSATIGDEDSDSKGSSRGGGGPSAEREGDDGLDSEGKNREEKGGG</sequence>
<reference evidence="3" key="1">
    <citation type="submission" date="2017-02" db="EMBL/GenBank/DDBJ databases">
        <authorList>
            <person name="Tafer H."/>
            <person name="Lopandic K."/>
        </authorList>
    </citation>
    <scope>NUCLEOTIDE SEQUENCE [LARGE SCALE GENOMIC DNA]</scope>
    <source>
        <strain evidence="3">CBS 366.77</strain>
    </source>
</reference>
<organism evidence="2 3">
    <name type="scientific">Aspergillus sclerotialis</name>
    <dbReference type="NCBI Taxonomy" id="2070753"/>
    <lineage>
        <taxon>Eukaryota</taxon>
        <taxon>Fungi</taxon>
        <taxon>Dikarya</taxon>
        <taxon>Ascomycota</taxon>
        <taxon>Pezizomycotina</taxon>
        <taxon>Eurotiomycetes</taxon>
        <taxon>Eurotiomycetidae</taxon>
        <taxon>Eurotiales</taxon>
        <taxon>Aspergillaceae</taxon>
        <taxon>Aspergillus</taxon>
        <taxon>Aspergillus subgen. Polypaecilum</taxon>
    </lineage>
</organism>
<dbReference type="Proteomes" id="UP000266188">
    <property type="component" value="Unassembled WGS sequence"/>
</dbReference>
<dbReference type="EMBL" id="MVGC01000045">
    <property type="protein sequence ID" value="RJE25519.1"/>
    <property type="molecule type" value="Genomic_DNA"/>
</dbReference>
<feature type="region of interest" description="Disordered" evidence="1">
    <location>
        <begin position="1"/>
        <end position="78"/>
    </location>
</feature>
<gene>
    <name evidence="2" type="ORF">PHISCL_02131</name>
</gene>